<feature type="compositionally biased region" description="Basic and acidic residues" evidence="1">
    <location>
        <begin position="185"/>
        <end position="206"/>
    </location>
</feature>
<dbReference type="CDD" id="cd06762">
    <property type="entry name" value="PDZ6_PDZD2-PDZ3_hPro-IL-16-like"/>
    <property type="match status" value="1"/>
</dbReference>
<feature type="region of interest" description="Disordered" evidence="1">
    <location>
        <begin position="123"/>
        <end position="214"/>
    </location>
</feature>
<feature type="domain" description="PDZ" evidence="2">
    <location>
        <begin position="1091"/>
        <end position="1160"/>
    </location>
</feature>
<feature type="compositionally biased region" description="Polar residues" evidence="1">
    <location>
        <begin position="670"/>
        <end position="681"/>
    </location>
</feature>
<dbReference type="InterPro" id="IPR055287">
    <property type="entry name" value="IL-16-like"/>
</dbReference>
<feature type="compositionally biased region" description="Acidic residues" evidence="1">
    <location>
        <begin position="863"/>
        <end position="878"/>
    </location>
</feature>
<dbReference type="GO" id="GO:0042609">
    <property type="term" value="F:CD4 receptor binding"/>
    <property type="evidence" value="ECO:0007669"/>
    <property type="project" value="TreeGrafter"/>
</dbReference>
<dbReference type="AlphaFoldDB" id="A0A5N5Q6J4"/>
<evidence type="ECO:0000259" key="2">
    <source>
        <dbReference type="PROSITE" id="PS50106"/>
    </source>
</evidence>
<feature type="compositionally biased region" description="Low complexity" evidence="1">
    <location>
        <begin position="743"/>
        <end position="752"/>
    </location>
</feature>
<dbReference type="GO" id="GO:0030595">
    <property type="term" value="P:leukocyte chemotaxis"/>
    <property type="evidence" value="ECO:0007669"/>
    <property type="project" value="TreeGrafter"/>
</dbReference>
<protein>
    <recommendedName>
        <fullName evidence="2">PDZ domain-containing protein</fullName>
    </recommendedName>
</protein>
<feature type="compositionally biased region" description="Polar residues" evidence="1">
    <location>
        <begin position="784"/>
        <end position="820"/>
    </location>
</feature>
<feature type="compositionally biased region" description="Polar residues" evidence="1">
    <location>
        <begin position="261"/>
        <end position="272"/>
    </location>
</feature>
<gene>
    <name evidence="3" type="ORF">PHYPO_G00009180</name>
</gene>
<reference evidence="3 4" key="1">
    <citation type="submission" date="2019-06" db="EMBL/GenBank/DDBJ databases">
        <title>A chromosome-scale genome assembly of the striped catfish, Pangasianodon hypophthalmus.</title>
        <authorList>
            <person name="Wen M."/>
            <person name="Zahm M."/>
            <person name="Roques C."/>
            <person name="Cabau C."/>
            <person name="Klopp C."/>
            <person name="Donnadieu C."/>
            <person name="Jouanno E."/>
            <person name="Avarre J.-C."/>
            <person name="Campet M."/>
            <person name="Ha T.T.T."/>
            <person name="Dugue R."/>
            <person name="Lampietro C."/>
            <person name="Louis A."/>
            <person name="Herpin A."/>
            <person name="Echchiki A."/>
            <person name="Berthelot C."/>
            <person name="Parey E."/>
            <person name="Roest-Crollius H."/>
            <person name="Braasch I."/>
            <person name="Postlethwait J."/>
            <person name="Bobe J."/>
            <person name="Montfort J."/>
            <person name="Bouchez O."/>
            <person name="Begum T."/>
            <person name="Schartl M."/>
            <person name="Guiguen Y."/>
        </authorList>
    </citation>
    <scope>NUCLEOTIDE SEQUENCE [LARGE SCALE GENOMIC DNA]</scope>
    <source>
        <strain evidence="3 4">Indonesia</strain>
        <tissue evidence="3">Blood</tissue>
    </source>
</reference>
<feature type="region of interest" description="Disordered" evidence="1">
    <location>
        <begin position="862"/>
        <end position="897"/>
    </location>
</feature>
<sequence>MDISVRSTRVPEYSAYRSESVPRVGSRESSKCSEEQNQSQPGTAPTQPPVRFKIRSAKERQQSLTQISSFKCGTFENASRSIKDCTEEMPRVHTISPTSPDTDMIDKIRPRALKQLSLTKKPELSIGSETSSATQKKPDCVESPTTKVRGRTEWRQEYLSNRSKSLDWGGSKSEGGQKNQTDVIRNTKDLEGRAIRRSESLERNDAFNRPNSSELARPLKKISLQIQPFKGTGQRKQDSNGLISSAVPGTSPVRTVALAQSFPSRVNTNQIQDRTEERKSPWHSGHSGTKPDQAEHYLRSQVTASKVNEITGNHTSRNVLEDNSEVSSGVSHGIITPAPFFGVNATDSNLNSSKPTNSSLDGCSSFSSFSKVKTASYKPEKCGTFPKTPFKKEQMNFTPLPDTSFVFPNGKDNLVTMSTWSKEKPQDSVSLVTNNSIYDERRQTWHSIGLGTHSLGRTRYRHFTAPISYSAYGLSNSNSNQISTKKEIERQVEKTTSNSKHTKDIETIPGKQPHSSQEGIIPQTKPQSSQSMTTDSKKHYHQKHGVGLEFGSTGNPSKKSETLLEKVQEPPLDWVRNTIHKFEALALQSQSLSQIQHPRRALSVTEKPKVVASVNKTYSDRSLGMRWGDWNRECLRENLFSKSDVSNEVVSMHDLSGPVQITTQDKEGSTVKTQSRGTKSQEPGVVQTLKLLDEFPSDQKYEVTKNKHVDEPDFSNGSNLKSYQKLKNIELTKEKVKNYLSSTMSHNSKKSSGITNVSHSDLKDFSPKPENKFSKSTKDKAFLTSESSPMLPNSDSSITVKSTQLTGNSAPSKSPSNLLSDSVVIPPIQDFSSATGDLSNPYNTIKDEKVAAKVISWIMDKAVDDENGEDDDDDEDSEGTEREYDSDSGESSVTITSNMSSRSFSMSLVELRSLGGLDLPPSDGSGSKDDENWMSKRTVSMSSDVSALSSVTLLDMDELDCLLNDVRGLEDDAIENCEDVHVVVLHKEAGSGLGFTVAGGVDQNKPVTVHKVLRNGIAAQEGSIHVGDQVLSINGTSLHNSTHKEALYTMRKARGRPMAVVVIRRGDVTETSYSIKDSPQKAAVNPGSRVRVTLNKSSSDLGFSLEGGVGSSLGDKPLTVQRLFQGGPVGKVFPGDELLEVEGQRLEGLRRLEVWHLIKRLPSGPVEVLLQRPHQRY</sequence>
<dbReference type="GO" id="GO:0005125">
    <property type="term" value="F:cytokine activity"/>
    <property type="evidence" value="ECO:0007669"/>
    <property type="project" value="InterPro"/>
</dbReference>
<evidence type="ECO:0000256" key="1">
    <source>
        <dbReference type="SAM" id="MobiDB-lite"/>
    </source>
</evidence>
<evidence type="ECO:0000313" key="3">
    <source>
        <dbReference type="EMBL" id="KAB5587113.1"/>
    </source>
</evidence>
<dbReference type="EMBL" id="VFJC01000002">
    <property type="protein sequence ID" value="KAB5587113.1"/>
    <property type="molecule type" value="Genomic_DNA"/>
</dbReference>
<dbReference type="PROSITE" id="PS50106">
    <property type="entry name" value="PDZ"/>
    <property type="match status" value="2"/>
</dbReference>
<feature type="region of interest" description="Disordered" evidence="1">
    <location>
        <begin position="662"/>
        <end position="685"/>
    </location>
</feature>
<dbReference type="GO" id="GO:0050930">
    <property type="term" value="P:induction of positive chemotaxis"/>
    <property type="evidence" value="ECO:0007669"/>
    <property type="project" value="InterPro"/>
</dbReference>
<feature type="domain" description="PDZ" evidence="2">
    <location>
        <begin position="982"/>
        <end position="1065"/>
    </location>
</feature>
<comment type="caution">
    <text evidence="3">The sequence shown here is derived from an EMBL/GenBank/DDBJ whole genome shotgun (WGS) entry which is preliminary data.</text>
</comment>
<feature type="compositionally biased region" description="Polar residues" evidence="1">
    <location>
        <begin position="174"/>
        <end position="184"/>
    </location>
</feature>
<dbReference type="PANTHER" id="PTHR48484">
    <property type="entry name" value="PRO-INTERLEUKIN-16"/>
    <property type="match status" value="1"/>
</dbReference>
<dbReference type="InterPro" id="IPR036034">
    <property type="entry name" value="PDZ_sf"/>
</dbReference>
<keyword evidence="4" id="KW-1185">Reference proteome</keyword>
<name>A0A5N5Q6J4_PANHP</name>
<feature type="region of interest" description="Disordered" evidence="1">
    <location>
        <begin position="228"/>
        <end position="293"/>
    </location>
</feature>
<dbReference type="SUPFAM" id="SSF50156">
    <property type="entry name" value="PDZ domain-like"/>
    <property type="match status" value="2"/>
</dbReference>
<feature type="region of interest" description="Disordered" evidence="1">
    <location>
        <begin position="915"/>
        <end position="934"/>
    </location>
</feature>
<dbReference type="Gene3D" id="2.30.42.10">
    <property type="match status" value="2"/>
</dbReference>
<organism evidence="3 4">
    <name type="scientific">Pangasianodon hypophthalmus</name>
    <name type="common">Striped catfish</name>
    <name type="synonym">Helicophagus hypophthalmus</name>
    <dbReference type="NCBI Taxonomy" id="310915"/>
    <lineage>
        <taxon>Eukaryota</taxon>
        <taxon>Metazoa</taxon>
        <taxon>Chordata</taxon>
        <taxon>Craniata</taxon>
        <taxon>Vertebrata</taxon>
        <taxon>Euteleostomi</taxon>
        <taxon>Actinopterygii</taxon>
        <taxon>Neopterygii</taxon>
        <taxon>Teleostei</taxon>
        <taxon>Ostariophysi</taxon>
        <taxon>Siluriformes</taxon>
        <taxon>Pangasiidae</taxon>
        <taxon>Pangasianodon</taxon>
    </lineage>
</organism>
<feature type="compositionally biased region" description="Polar residues" evidence="1">
    <location>
        <begin position="513"/>
        <end position="534"/>
    </location>
</feature>
<accession>A0A5N5Q6J4</accession>
<feature type="compositionally biased region" description="Basic and acidic residues" evidence="1">
    <location>
        <begin position="25"/>
        <end position="34"/>
    </location>
</feature>
<dbReference type="InterPro" id="IPR001478">
    <property type="entry name" value="PDZ"/>
</dbReference>
<feature type="region of interest" description="Disordered" evidence="1">
    <location>
        <begin position="492"/>
        <end position="536"/>
    </location>
</feature>
<dbReference type="PANTHER" id="PTHR48484:SF1">
    <property type="entry name" value="DENTIN SIALOPHOSPHOPROTEIN"/>
    <property type="match status" value="1"/>
</dbReference>
<proteinExistence type="predicted"/>
<feature type="region of interest" description="Disordered" evidence="1">
    <location>
        <begin position="743"/>
        <end position="821"/>
    </location>
</feature>
<dbReference type="Proteomes" id="UP000327468">
    <property type="component" value="Chromosome 1"/>
</dbReference>
<feature type="compositionally biased region" description="Basic and acidic residues" evidence="1">
    <location>
        <begin position="760"/>
        <end position="781"/>
    </location>
</feature>
<feature type="compositionally biased region" description="Polar residues" evidence="1">
    <location>
        <begin position="35"/>
        <end position="45"/>
    </location>
</feature>
<feature type="region of interest" description="Disordered" evidence="1">
    <location>
        <begin position="1"/>
        <end position="50"/>
    </location>
</feature>
<evidence type="ECO:0000313" key="4">
    <source>
        <dbReference type="Proteomes" id="UP000327468"/>
    </source>
</evidence>
<dbReference type="SMART" id="SM00228">
    <property type="entry name" value="PDZ"/>
    <property type="match status" value="2"/>
</dbReference>
<dbReference type="Pfam" id="PF00595">
    <property type="entry name" value="PDZ"/>
    <property type="match status" value="2"/>
</dbReference>